<comment type="caution">
    <text evidence="2">The sequence shown here is derived from an EMBL/GenBank/DDBJ whole genome shotgun (WGS) entry which is preliminary data.</text>
</comment>
<evidence type="ECO:0000313" key="2">
    <source>
        <dbReference type="EMBL" id="KZE37604.1"/>
    </source>
</evidence>
<proteinExistence type="predicted"/>
<dbReference type="AlphaFoldDB" id="A0A165GTC6"/>
<dbReference type="Pfam" id="PF13539">
    <property type="entry name" value="Peptidase_M15_4"/>
    <property type="match status" value="1"/>
</dbReference>
<gene>
    <name evidence="2" type="ORF">AV656_12955</name>
</gene>
<organism evidence="2 3">
    <name type="scientific">Bhargavaea cecembensis</name>
    <dbReference type="NCBI Taxonomy" id="394098"/>
    <lineage>
        <taxon>Bacteria</taxon>
        <taxon>Bacillati</taxon>
        <taxon>Bacillota</taxon>
        <taxon>Bacilli</taxon>
        <taxon>Bacillales</taxon>
        <taxon>Caryophanaceae</taxon>
        <taxon>Bhargavaea</taxon>
    </lineage>
</organism>
<dbReference type="InterPro" id="IPR009045">
    <property type="entry name" value="Zn_M74/Hedgehog-like"/>
</dbReference>
<dbReference type="SUPFAM" id="SSF55166">
    <property type="entry name" value="Hedgehog/DD-peptidase"/>
    <property type="match status" value="1"/>
</dbReference>
<dbReference type="Gene3D" id="3.30.1380.10">
    <property type="match status" value="1"/>
</dbReference>
<feature type="domain" description="Peptidase M15C" evidence="1">
    <location>
        <begin position="86"/>
        <end position="155"/>
    </location>
</feature>
<evidence type="ECO:0000313" key="3">
    <source>
        <dbReference type="Proteomes" id="UP000076490"/>
    </source>
</evidence>
<protein>
    <submittedName>
        <fullName evidence="2">Peptidase</fullName>
    </submittedName>
</protein>
<dbReference type="PANTHER" id="PTHR34385">
    <property type="entry name" value="D-ALANYL-D-ALANINE CARBOXYPEPTIDASE"/>
    <property type="match status" value="1"/>
</dbReference>
<dbReference type="PANTHER" id="PTHR34385:SF1">
    <property type="entry name" value="PEPTIDOGLYCAN L-ALANYL-D-GLUTAMATE ENDOPEPTIDASE CWLK"/>
    <property type="match status" value="1"/>
</dbReference>
<dbReference type="GO" id="GO:0008233">
    <property type="term" value="F:peptidase activity"/>
    <property type="evidence" value="ECO:0007669"/>
    <property type="project" value="InterPro"/>
</dbReference>
<dbReference type="Proteomes" id="UP000076490">
    <property type="component" value="Unassembled WGS sequence"/>
</dbReference>
<dbReference type="RefSeq" id="WP_063183013.1">
    <property type="nucleotide sequence ID" value="NZ_LQNT01000011.1"/>
</dbReference>
<reference evidence="2 3" key="1">
    <citation type="submission" date="2016-01" db="EMBL/GenBank/DDBJ databases">
        <title>Whole genome sequencing of Bhargavaea cecembensis T14.</title>
        <authorList>
            <person name="Hong K.W."/>
        </authorList>
    </citation>
    <scope>NUCLEOTIDE SEQUENCE [LARGE SCALE GENOMIC DNA]</scope>
    <source>
        <strain evidence="2 3">T14</strain>
    </source>
</reference>
<dbReference type="InterPro" id="IPR052179">
    <property type="entry name" value="DD-CPase-like"/>
</dbReference>
<dbReference type="CDD" id="cd14845">
    <property type="entry name" value="L-Ala-D-Glu_peptidase_like"/>
    <property type="match status" value="1"/>
</dbReference>
<dbReference type="InterPro" id="IPR039561">
    <property type="entry name" value="Peptidase_M15C"/>
</dbReference>
<dbReference type="EMBL" id="LQNT01000011">
    <property type="protein sequence ID" value="KZE37604.1"/>
    <property type="molecule type" value="Genomic_DNA"/>
</dbReference>
<accession>A0A165GTC6</accession>
<evidence type="ECO:0000259" key="1">
    <source>
        <dbReference type="Pfam" id="PF13539"/>
    </source>
</evidence>
<dbReference type="OrthoDB" id="9799970at2"/>
<sequence length="184" mass="20569">MVIAGLVAAGVWTFIQRELDFREELETRPLPEGLHPVVGEKAEELADLAAEQGIRIEITDGFRSHEEQDQIYAQGRTTDGPVVTHARGGQSYHNYGLAIDYAIRTTEGRLIWDTGYDGNGNGKSDWFEVADIAKKLGFEWGGDWSGFKDYPHLQMTFGLSTSELNAGWRPEDTDRYEALSGENE</sequence>
<name>A0A165GTC6_9BACL</name>